<organism evidence="1 2">
    <name type="scientific">Trifolium medium</name>
    <dbReference type="NCBI Taxonomy" id="97028"/>
    <lineage>
        <taxon>Eukaryota</taxon>
        <taxon>Viridiplantae</taxon>
        <taxon>Streptophyta</taxon>
        <taxon>Embryophyta</taxon>
        <taxon>Tracheophyta</taxon>
        <taxon>Spermatophyta</taxon>
        <taxon>Magnoliopsida</taxon>
        <taxon>eudicotyledons</taxon>
        <taxon>Gunneridae</taxon>
        <taxon>Pentapetalae</taxon>
        <taxon>rosids</taxon>
        <taxon>fabids</taxon>
        <taxon>Fabales</taxon>
        <taxon>Fabaceae</taxon>
        <taxon>Papilionoideae</taxon>
        <taxon>50 kb inversion clade</taxon>
        <taxon>NPAAA clade</taxon>
        <taxon>Hologalegina</taxon>
        <taxon>IRL clade</taxon>
        <taxon>Trifolieae</taxon>
        <taxon>Trifolium</taxon>
    </lineage>
</organism>
<protein>
    <submittedName>
        <fullName evidence="1">Copia protein</fullName>
    </submittedName>
</protein>
<keyword evidence="2" id="KW-1185">Reference proteome</keyword>
<dbReference type="Proteomes" id="UP000265520">
    <property type="component" value="Unassembled WGS sequence"/>
</dbReference>
<accession>A0A392TQG1</accession>
<evidence type="ECO:0000313" key="2">
    <source>
        <dbReference type="Proteomes" id="UP000265520"/>
    </source>
</evidence>
<dbReference type="EMBL" id="LXQA010632941">
    <property type="protein sequence ID" value="MCI63212.1"/>
    <property type="molecule type" value="Genomic_DNA"/>
</dbReference>
<dbReference type="AlphaFoldDB" id="A0A392TQG1"/>
<comment type="caution">
    <text evidence="1">The sequence shown here is derived from an EMBL/GenBank/DDBJ whole genome shotgun (WGS) entry which is preliminary data.</text>
</comment>
<evidence type="ECO:0000313" key="1">
    <source>
        <dbReference type="EMBL" id="MCI63212.1"/>
    </source>
</evidence>
<feature type="non-terminal residue" evidence="1">
    <location>
        <position position="1"/>
    </location>
</feature>
<sequence>RTKHLDIDCHLVREKVQAGLMRLLLVSSHNQTADIFTKASHPRHFHDFVIKLGMVDIYHPPACGGVLNHGEGNSDLTTN</sequence>
<name>A0A392TQG1_9FABA</name>
<proteinExistence type="predicted"/>
<reference evidence="1 2" key="1">
    <citation type="journal article" date="2018" name="Front. Plant Sci.">
        <title>Red Clover (Trifolium pratense) and Zigzag Clover (T. medium) - A Picture of Genomic Similarities and Differences.</title>
        <authorList>
            <person name="Dluhosova J."/>
            <person name="Istvanek J."/>
            <person name="Nedelnik J."/>
            <person name="Repkova J."/>
        </authorList>
    </citation>
    <scope>NUCLEOTIDE SEQUENCE [LARGE SCALE GENOMIC DNA]</scope>
    <source>
        <strain evidence="2">cv. 10/8</strain>
        <tissue evidence="1">Leaf</tissue>
    </source>
</reference>